<protein>
    <submittedName>
        <fullName evidence="2">Uncharacterized protein</fullName>
    </submittedName>
</protein>
<keyword evidence="1" id="KW-0472">Membrane</keyword>
<accession>A0A4D6MXK7</accession>
<dbReference type="AlphaFoldDB" id="A0A4D6MXK7"/>
<dbReference type="OrthoDB" id="1849062at2759"/>
<dbReference type="PANTHER" id="PTHR31549:SF191">
    <property type="entry name" value="DUF247 DOMAIN PROTEIN"/>
    <property type="match status" value="1"/>
</dbReference>
<sequence>MNSSIAQNPNLSIEERFLQLQIASERPEVDSKPKIQRVAHQLVGDGKEHYEKHFTPKLVSLGPIHYGAPKLQAGEQYKQIWASKFISSNNQSPQFLFRKIAENFEALKELFAPDLFTGNHLFWNYSGQLFSSMEEMICWTLLVDACALLHILEHANLSRPEEMNVKVEQLILVVQDVLLLENQLPYPLLQLLGGGTNEVELIQTMNKFLIRCDEWAAANGYKRRMELEAPTHLLHLKRSIILYDSPPKHTTYVKTSTQDFSMTYRNIMELKAVGVEVKLSKTRSPRDVSFSHGRFFSILRLPEMVVDDATASFTLNLIAYEMCPDFDNDSGIRDYISFMKSLIETPNDVKALRSARVLMNALGSDQDVLHLFTTLSRDLVSNMGNYGGIMLQIEKHYRHKFLPTWIALTYLTYFRNPIAFLAATLGLILTFIQTWYSVHPKK</sequence>
<dbReference type="PANTHER" id="PTHR31549">
    <property type="entry name" value="PROTEIN, PUTATIVE (DUF247)-RELATED-RELATED"/>
    <property type="match status" value="1"/>
</dbReference>
<gene>
    <name evidence="2" type="ORF">DEO72_LG9g434</name>
</gene>
<dbReference type="InterPro" id="IPR004158">
    <property type="entry name" value="DUF247_pln"/>
</dbReference>
<reference evidence="2 3" key="1">
    <citation type="submission" date="2019-04" db="EMBL/GenBank/DDBJ databases">
        <title>An improved genome assembly and genetic linkage map for asparagus bean, Vigna unguiculata ssp. sesquipedialis.</title>
        <authorList>
            <person name="Xia Q."/>
            <person name="Zhang R."/>
            <person name="Dong Y."/>
        </authorList>
    </citation>
    <scope>NUCLEOTIDE SEQUENCE [LARGE SCALE GENOMIC DNA]</scope>
    <source>
        <tissue evidence="2">Leaf</tissue>
    </source>
</reference>
<keyword evidence="3" id="KW-1185">Reference proteome</keyword>
<keyword evidence="1" id="KW-1133">Transmembrane helix</keyword>
<evidence type="ECO:0000313" key="2">
    <source>
        <dbReference type="EMBL" id="QCE05431.1"/>
    </source>
</evidence>
<evidence type="ECO:0000256" key="1">
    <source>
        <dbReference type="SAM" id="Phobius"/>
    </source>
</evidence>
<organism evidence="2 3">
    <name type="scientific">Vigna unguiculata</name>
    <name type="common">Cowpea</name>
    <dbReference type="NCBI Taxonomy" id="3917"/>
    <lineage>
        <taxon>Eukaryota</taxon>
        <taxon>Viridiplantae</taxon>
        <taxon>Streptophyta</taxon>
        <taxon>Embryophyta</taxon>
        <taxon>Tracheophyta</taxon>
        <taxon>Spermatophyta</taxon>
        <taxon>Magnoliopsida</taxon>
        <taxon>eudicotyledons</taxon>
        <taxon>Gunneridae</taxon>
        <taxon>Pentapetalae</taxon>
        <taxon>rosids</taxon>
        <taxon>fabids</taxon>
        <taxon>Fabales</taxon>
        <taxon>Fabaceae</taxon>
        <taxon>Papilionoideae</taxon>
        <taxon>50 kb inversion clade</taxon>
        <taxon>NPAAA clade</taxon>
        <taxon>indigoferoid/millettioid clade</taxon>
        <taxon>Phaseoleae</taxon>
        <taxon>Vigna</taxon>
    </lineage>
</organism>
<keyword evidence="1" id="KW-0812">Transmembrane</keyword>
<dbReference type="EMBL" id="CP039353">
    <property type="protein sequence ID" value="QCE05431.1"/>
    <property type="molecule type" value="Genomic_DNA"/>
</dbReference>
<dbReference type="Gramene" id="Vigun07g041000.1.v1.2">
    <property type="protein sequence ID" value="Vigun07g041000.1.v1.2"/>
    <property type="gene ID" value="Vigun07g041000.v1.2"/>
</dbReference>
<proteinExistence type="predicted"/>
<evidence type="ECO:0000313" key="3">
    <source>
        <dbReference type="Proteomes" id="UP000501690"/>
    </source>
</evidence>
<feature type="transmembrane region" description="Helical" evidence="1">
    <location>
        <begin position="418"/>
        <end position="438"/>
    </location>
</feature>
<name>A0A4D6MXK7_VIGUN</name>
<dbReference type="Pfam" id="PF03140">
    <property type="entry name" value="DUF247"/>
    <property type="match status" value="1"/>
</dbReference>
<dbReference type="Proteomes" id="UP000501690">
    <property type="component" value="Linkage Group LG9"/>
</dbReference>